<dbReference type="SUPFAM" id="SSF63446">
    <property type="entry name" value="Type I dockerin domain"/>
    <property type="match status" value="1"/>
</dbReference>
<evidence type="ECO:0000313" key="2">
    <source>
        <dbReference type="Proteomes" id="UP000824082"/>
    </source>
</evidence>
<dbReference type="InterPro" id="IPR018247">
    <property type="entry name" value="EF_Hand_1_Ca_BS"/>
</dbReference>
<sequence length="456" mass="49182">MEIKQPFWKRTGAALAAMLILIVGIGLTGTRADAQTTPQQALEQLQLEDATAVLIDGPDGFRREGHRALMLHDRLLDAAQPAQTGSTAYDALVAGAANSQGYALAMALLLEEVGLENALVQDPVTGEMWNRVKIDGVWYNLSAYRDDLSGDRTAFLKSDAAFAALLGSDPSRWTGEHPCTSIYYDDWFLNQSQDGGDLWKSEMYYTDGSGTLYAGYLMGTTSSAGIIREETGLSQVDACAVFDGSLYLIGSQDGGAQGLYLYNGSSGVEVGSGGTMVRRGSVTATGQDIGSQTIVAMYGTSTGLTLLAQDGSTRTVTLHTHTLGDWQTVQQMDCANVIPGKEVRICSDCEEIGEVRYEIPEHAYTDWTVTQTPDPEQPGTVQRECTRCHHTITQSLPYGDLNLDEITDVLDVMTLAQSVVDGRELLPGLDGNYDRSTDGVVDVSDVMALAHYVVNR</sequence>
<dbReference type="Proteomes" id="UP000824082">
    <property type="component" value="Unassembled WGS sequence"/>
</dbReference>
<dbReference type="InterPro" id="IPR036439">
    <property type="entry name" value="Dockerin_dom_sf"/>
</dbReference>
<protein>
    <recommendedName>
        <fullName evidence="3">Dockerin domain-containing protein</fullName>
    </recommendedName>
</protein>
<comment type="caution">
    <text evidence="1">The sequence shown here is derived from an EMBL/GenBank/DDBJ whole genome shotgun (WGS) entry which is preliminary data.</text>
</comment>
<organism evidence="1 2">
    <name type="scientific">Candidatus Egerieicola faecale</name>
    <dbReference type="NCBI Taxonomy" id="2840774"/>
    <lineage>
        <taxon>Bacteria</taxon>
        <taxon>Bacillati</taxon>
        <taxon>Bacillota</taxon>
        <taxon>Clostridia</taxon>
        <taxon>Eubacteriales</taxon>
        <taxon>Oscillospiraceae</taxon>
        <taxon>Oscillospiraceae incertae sedis</taxon>
        <taxon>Candidatus Egerieicola</taxon>
    </lineage>
</organism>
<dbReference type="EMBL" id="DVMX01000028">
    <property type="protein sequence ID" value="HIU41250.1"/>
    <property type="molecule type" value="Genomic_DNA"/>
</dbReference>
<proteinExistence type="predicted"/>
<dbReference type="Gene3D" id="1.10.1330.10">
    <property type="entry name" value="Dockerin domain"/>
    <property type="match status" value="1"/>
</dbReference>
<dbReference type="GO" id="GO:0000272">
    <property type="term" value="P:polysaccharide catabolic process"/>
    <property type="evidence" value="ECO:0007669"/>
    <property type="project" value="InterPro"/>
</dbReference>
<accession>A0A9D1IQJ2</accession>
<evidence type="ECO:0000313" key="1">
    <source>
        <dbReference type="EMBL" id="HIU41250.1"/>
    </source>
</evidence>
<dbReference type="PROSITE" id="PS00018">
    <property type="entry name" value="EF_HAND_1"/>
    <property type="match status" value="1"/>
</dbReference>
<reference evidence="1" key="1">
    <citation type="submission" date="2020-10" db="EMBL/GenBank/DDBJ databases">
        <authorList>
            <person name="Gilroy R."/>
        </authorList>
    </citation>
    <scope>NUCLEOTIDE SEQUENCE</scope>
    <source>
        <strain evidence="1">4509</strain>
    </source>
</reference>
<name>A0A9D1IQJ2_9FIRM</name>
<dbReference type="AlphaFoldDB" id="A0A9D1IQJ2"/>
<evidence type="ECO:0008006" key="3">
    <source>
        <dbReference type="Google" id="ProtNLM"/>
    </source>
</evidence>
<gene>
    <name evidence="1" type="ORF">IAD19_01705</name>
</gene>
<reference evidence="1" key="2">
    <citation type="journal article" date="2021" name="PeerJ">
        <title>Extensive microbial diversity within the chicken gut microbiome revealed by metagenomics and culture.</title>
        <authorList>
            <person name="Gilroy R."/>
            <person name="Ravi A."/>
            <person name="Getino M."/>
            <person name="Pursley I."/>
            <person name="Horton D.L."/>
            <person name="Alikhan N.F."/>
            <person name="Baker D."/>
            <person name="Gharbi K."/>
            <person name="Hall N."/>
            <person name="Watson M."/>
            <person name="Adriaenssens E.M."/>
            <person name="Foster-Nyarko E."/>
            <person name="Jarju S."/>
            <person name="Secka A."/>
            <person name="Antonio M."/>
            <person name="Oren A."/>
            <person name="Chaudhuri R.R."/>
            <person name="La Ragione R."/>
            <person name="Hildebrand F."/>
            <person name="Pallen M.J."/>
        </authorList>
    </citation>
    <scope>NUCLEOTIDE SEQUENCE</scope>
    <source>
        <strain evidence="1">4509</strain>
    </source>
</reference>